<dbReference type="PANTHER" id="PTHR45786:SF74">
    <property type="entry name" value="ATP-DEPENDENT DNA HELICASE"/>
    <property type="match status" value="1"/>
</dbReference>
<name>A0A087U433_STEMI</name>
<gene>
    <name evidence="1" type="ORF">X975_10566</name>
</gene>
<dbReference type="PANTHER" id="PTHR45786">
    <property type="entry name" value="DNA BINDING PROTEIN-LIKE"/>
    <property type="match status" value="1"/>
</dbReference>
<feature type="non-terminal residue" evidence="1">
    <location>
        <position position="193"/>
    </location>
</feature>
<sequence>MDSIRPINSSFAFASIGNKPIDLPGPGLYCFQLHGQVCHQTGTLHPFDGKRKFAQLYILDPSEASSAHLEWNKRVPESLPNEMEELFQDINPFASAYKMMHEVEKKLASNALASNEPAISIPMAIVCDRNLDQRRLQVHLPDEQYVCFNPEYLEGAVQRAENKHTNLTAWFELNKHNDEAKKYYYRDIPEHFV</sequence>
<proteinExistence type="predicted"/>
<evidence type="ECO:0000313" key="1">
    <source>
        <dbReference type="EMBL" id="KFM72122.1"/>
    </source>
</evidence>
<dbReference type="OrthoDB" id="8043223at2759"/>
<dbReference type="AlphaFoldDB" id="A0A087U433"/>
<accession>A0A087U433</accession>
<protein>
    <submittedName>
        <fullName evidence="1">Uncharacterized protein</fullName>
    </submittedName>
</protein>
<dbReference type="EMBL" id="KK118058">
    <property type="protein sequence ID" value="KFM72122.1"/>
    <property type="molecule type" value="Genomic_DNA"/>
</dbReference>
<evidence type="ECO:0000313" key="2">
    <source>
        <dbReference type="Proteomes" id="UP000054359"/>
    </source>
</evidence>
<organism evidence="1 2">
    <name type="scientific">Stegodyphus mimosarum</name>
    <name type="common">African social velvet spider</name>
    <dbReference type="NCBI Taxonomy" id="407821"/>
    <lineage>
        <taxon>Eukaryota</taxon>
        <taxon>Metazoa</taxon>
        <taxon>Ecdysozoa</taxon>
        <taxon>Arthropoda</taxon>
        <taxon>Chelicerata</taxon>
        <taxon>Arachnida</taxon>
        <taxon>Araneae</taxon>
        <taxon>Araneomorphae</taxon>
        <taxon>Entelegynae</taxon>
        <taxon>Eresoidea</taxon>
        <taxon>Eresidae</taxon>
        <taxon>Stegodyphus</taxon>
    </lineage>
</organism>
<dbReference type="Proteomes" id="UP000054359">
    <property type="component" value="Unassembled WGS sequence"/>
</dbReference>
<dbReference type="STRING" id="407821.A0A087U433"/>
<keyword evidence="2" id="KW-1185">Reference proteome</keyword>
<reference evidence="1 2" key="1">
    <citation type="submission" date="2013-11" db="EMBL/GenBank/DDBJ databases">
        <title>Genome sequencing of Stegodyphus mimosarum.</title>
        <authorList>
            <person name="Bechsgaard J."/>
        </authorList>
    </citation>
    <scope>NUCLEOTIDE SEQUENCE [LARGE SCALE GENOMIC DNA]</scope>
</reference>